<keyword evidence="2" id="KW-0812">Transmembrane</keyword>
<evidence type="ECO:0000256" key="2">
    <source>
        <dbReference type="SAM" id="Phobius"/>
    </source>
</evidence>
<gene>
    <name evidence="3" type="ORF">RH857_10385</name>
</gene>
<proteinExistence type="predicted"/>
<feature type="region of interest" description="Disordered" evidence="1">
    <location>
        <begin position="1"/>
        <end position="28"/>
    </location>
</feature>
<evidence type="ECO:0000313" key="3">
    <source>
        <dbReference type="EMBL" id="MDR5712534.1"/>
    </source>
</evidence>
<accession>A0ABU1FV40</accession>
<dbReference type="Proteomes" id="UP001260872">
    <property type="component" value="Unassembled WGS sequence"/>
</dbReference>
<feature type="transmembrane region" description="Helical" evidence="2">
    <location>
        <begin position="44"/>
        <end position="66"/>
    </location>
</feature>
<feature type="region of interest" description="Disordered" evidence="1">
    <location>
        <begin position="168"/>
        <end position="215"/>
    </location>
</feature>
<evidence type="ECO:0000256" key="1">
    <source>
        <dbReference type="SAM" id="MobiDB-lite"/>
    </source>
</evidence>
<keyword evidence="2" id="KW-0472">Membrane</keyword>
<keyword evidence="4" id="KW-1185">Reference proteome</keyword>
<dbReference type="EMBL" id="JAVKGT010000028">
    <property type="protein sequence ID" value="MDR5712534.1"/>
    <property type="molecule type" value="Genomic_DNA"/>
</dbReference>
<evidence type="ECO:0000313" key="4">
    <source>
        <dbReference type="Proteomes" id="UP001260872"/>
    </source>
</evidence>
<sequence length="215" mass="21724">MSVAPLAHPRADSRAGSAPAVAPKTQKRPALKALPKITPRQRGLFAGIIALLALALAAVLAINIYVANSQYTVVQMQNEHQSLVHENQALTEQVQYLQSPQSLSDAAVSLGMVMPAAAGTLDLETGAVAGSAEAADSSDRPSNFVAAPGSAGRDYAVPVDVSRQAAKAPGGIFGPGALNTLADSGSGHNGSGSDSRSEPSARELNGGSIPAPGLE</sequence>
<reference evidence="4" key="1">
    <citation type="submission" date="2023-07" db="EMBL/GenBank/DDBJ databases">
        <title>Description of three actinobacteria isolated from air of manufacturing shop in a pharmaceutical factory.</title>
        <authorList>
            <person name="Zhang D.-F."/>
        </authorList>
    </citation>
    <scope>NUCLEOTIDE SEQUENCE [LARGE SCALE GENOMIC DNA]</scope>
    <source>
        <strain evidence="4">CCTCC AB 207010</strain>
    </source>
</reference>
<comment type="caution">
    <text evidence="3">The sequence shown here is derived from an EMBL/GenBank/DDBJ whole genome shotgun (WGS) entry which is preliminary data.</text>
</comment>
<evidence type="ECO:0008006" key="5">
    <source>
        <dbReference type="Google" id="ProtNLM"/>
    </source>
</evidence>
<organism evidence="3 4">
    <name type="scientific">Nesterenkonia flava</name>
    <dbReference type="NCBI Taxonomy" id="469799"/>
    <lineage>
        <taxon>Bacteria</taxon>
        <taxon>Bacillati</taxon>
        <taxon>Actinomycetota</taxon>
        <taxon>Actinomycetes</taxon>
        <taxon>Micrococcales</taxon>
        <taxon>Micrococcaceae</taxon>
        <taxon>Nesterenkonia</taxon>
    </lineage>
</organism>
<name>A0ABU1FV40_9MICC</name>
<dbReference type="RefSeq" id="WP_310537908.1">
    <property type="nucleotide sequence ID" value="NZ_BAAAOC010000082.1"/>
</dbReference>
<protein>
    <recommendedName>
        <fullName evidence="5">Cell division protein FtsL</fullName>
    </recommendedName>
</protein>
<keyword evidence="2" id="KW-1133">Transmembrane helix</keyword>